<comment type="caution">
    <text evidence="1">The sequence shown here is derived from an EMBL/GenBank/DDBJ whole genome shotgun (WGS) entry which is preliminary data.</text>
</comment>
<protein>
    <submittedName>
        <fullName evidence="1">Jg19234 protein</fullName>
    </submittedName>
</protein>
<evidence type="ECO:0000313" key="1">
    <source>
        <dbReference type="EMBL" id="CAH2237998.1"/>
    </source>
</evidence>
<name>A0A8S4RKD3_9NEOP</name>
<sequence length="114" mass="13219">MKYSSSSRSKGDWSLLEMATALQSQSKMSYSLVTSLFTFHGIIIYQQKKVKFSCKQDFIGLKYVKIKCRNVVNLSESRSRRDHDPCNWVEISTYPKILSCTEKLPSKPVGVEWW</sequence>
<evidence type="ECO:0000313" key="2">
    <source>
        <dbReference type="Proteomes" id="UP000838756"/>
    </source>
</evidence>
<organism evidence="1 2">
    <name type="scientific">Pararge aegeria aegeria</name>
    <dbReference type="NCBI Taxonomy" id="348720"/>
    <lineage>
        <taxon>Eukaryota</taxon>
        <taxon>Metazoa</taxon>
        <taxon>Ecdysozoa</taxon>
        <taxon>Arthropoda</taxon>
        <taxon>Hexapoda</taxon>
        <taxon>Insecta</taxon>
        <taxon>Pterygota</taxon>
        <taxon>Neoptera</taxon>
        <taxon>Endopterygota</taxon>
        <taxon>Lepidoptera</taxon>
        <taxon>Glossata</taxon>
        <taxon>Ditrysia</taxon>
        <taxon>Papilionoidea</taxon>
        <taxon>Nymphalidae</taxon>
        <taxon>Satyrinae</taxon>
        <taxon>Satyrini</taxon>
        <taxon>Parargina</taxon>
        <taxon>Pararge</taxon>
    </lineage>
</organism>
<dbReference type="EMBL" id="CAKXAJ010025313">
    <property type="protein sequence ID" value="CAH2237998.1"/>
    <property type="molecule type" value="Genomic_DNA"/>
</dbReference>
<gene>
    <name evidence="1" type="primary">jg19234</name>
    <name evidence="1" type="ORF">PAEG_LOCUS15157</name>
</gene>
<dbReference type="Proteomes" id="UP000838756">
    <property type="component" value="Unassembled WGS sequence"/>
</dbReference>
<reference evidence="1" key="1">
    <citation type="submission" date="2022-03" db="EMBL/GenBank/DDBJ databases">
        <authorList>
            <person name="Lindestad O."/>
        </authorList>
    </citation>
    <scope>NUCLEOTIDE SEQUENCE</scope>
</reference>
<dbReference type="AlphaFoldDB" id="A0A8S4RKD3"/>
<proteinExistence type="predicted"/>
<keyword evidence="2" id="KW-1185">Reference proteome</keyword>
<accession>A0A8S4RKD3</accession>